<keyword evidence="2" id="KW-0808">Transferase</keyword>
<feature type="region of interest" description="Disordered" evidence="7">
    <location>
        <begin position="82"/>
        <end position="105"/>
    </location>
</feature>
<name>A0ABW3MIR6_9PSEU</name>
<dbReference type="Pfam" id="PF00364">
    <property type="entry name" value="Biotin_lipoyl"/>
    <property type="match status" value="1"/>
</dbReference>
<feature type="non-terminal residue" evidence="9">
    <location>
        <position position="152"/>
    </location>
</feature>
<evidence type="ECO:0000256" key="2">
    <source>
        <dbReference type="ARBA" id="ARBA00022679"/>
    </source>
</evidence>
<feature type="domain" description="Lipoyl-binding" evidence="8">
    <location>
        <begin position="4"/>
        <end position="79"/>
    </location>
</feature>
<organism evidence="9 10">
    <name type="scientific">Kibdelosporangium lantanae</name>
    <dbReference type="NCBI Taxonomy" id="1497396"/>
    <lineage>
        <taxon>Bacteria</taxon>
        <taxon>Bacillati</taxon>
        <taxon>Actinomycetota</taxon>
        <taxon>Actinomycetes</taxon>
        <taxon>Pseudonocardiales</taxon>
        <taxon>Pseudonocardiaceae</taxon>
        <taxon>Kibdelosporangium</taxon>
    </lineage>
</organism>
<dbReference type="Gene3D" id="2.40.50.100">
    <property type="match status" value="1"/>
</dbReference>
<evidence type="ECO:0000313" key="9">
    <source>
        <dbReference type="EMBL" id="MFD1048985.1"/>
    </source>
</evidence>
<evidence type="ECO:0000256" key="7">
    <source>
        <dbReference type="SAM" id="MobiDB-lite"/>
    </source>
</evidence>
<keyword evidence="3" id="KW-0450">Lipoyl</keyword>
<proteinExistence type="predicted"/>
<dbReference type="CDD" id="cd06849">
    <property type="entry name" value="lipoyl_domain"/>
    <property type="match status" value="1"/>
</dbReference>
<keyword evidence="10" id="KW-1185">Reference proteome</keyword>
<dbReference type="Proteomes" id="UP001597045">
    <property type="component" value="Unassembled WGS sequence"/>
</dbReference>
<sequence>MPDYKRFPLPDVGEGLVEAEILTWHVQPGQAVKVNEIFVEIETSKAAVELPAPYEGVVTELLAQPGETVAVGTPIIVFDIDPGGAPKESTSDSNGTKIASPTSASFNDSGLTAQTTYSYAVSAVNSAGESAKSTAVSEAYFARMLNLPFIAV</sequence>
<evidence type="ECO:0000313" key="10">
    <source>
        <dbReference type="Proteomes" id="UP001597045"/>
    </source>
</evidence>
<dbReference type="EMBL" id="JBHTIS010001907">
    <property type="protein sequence ID" value="MFD1048985.1"/>
    <property type="molecule type" value="Genomic_DNA"/>
</dbReference>
<feature type="compositionally biased region" description="Polar residues" evidence="7">
    <location>
        <begin position="91"/>
        <end position="105"/>
    </location>
</feature>
<dbReference type="PROSITE" id="PS50968">
    <property type="entry name" value="BIOTINYL_LIPOYL"/>
    <property type="match status" value="1"/>
</dbReference>
<accession>A0ABW3MIR6</accession>
<evidence type="ECO:0000256" key="5">
    <source>
        <dbReference type="ARBA" id="ARBA00023315"/>
    </source>
</evidence>
<evidence type="ECO:0000256" key="6">
    <source>
        <dbReference type="ARBA" id="ARBA00023326"/>
    </source>
</evidence>
<gene>
    <name evidence="9" type="ORF">ACFQ1S_27335</name>
</gene>
<evidence type="ECO:0000256" key="1">
    <source>
        <dbReference type="ARBA" id="ARBA00001938"/>
    </source>
</evidence>
<dbReference type="InterPro" id="IPR003016">
    <property type="entry name" value="2-oxoA_DH_lipoyl-BS"/>
</dbReference>
<dbReference type="InterPro" id="IPR003961">
    <property type="entry name" value="FN3_dom"/>
</dbReference>
<protein>
    <submittedName>
        <fullName evidence="9">Biotin/lipoyl-containing protein</fullName>
    </submittedName>
</protein>
<keyword evidence="6" id="KW-0119">Carbohydrate metabolism</keyword>
<evidence type="ECO:0000256" key="4">
    <source>
        <dbReference type="ARBA" id="ARBA00023295"/>
    </source>
</evidence>
<evidence type="ECO:0000256" key="3">
    <source>
        <dbReference type="ARBA" id="ARBA00022823"/>
    </source>
</evidence>
<keyword evidence="5" id="KW-0012">Acyltransferase</keyword>
<comment type="caution">
    <text evidence="9">The sequence shown here is derived from an EMBL/GenBank/DDBJ whole genome shotgun (WGS) entry which is preliminary data.</text>
</comment>
<dbReference type="InterPro" id="IPR011053">
    <property type="entry name" value="Single_hybrid_motif"/>
</dbReference>
<dbReference type="InterPro" id="IPR013783">
    <property type="entry name" value="Ig-like_fold"/>
</dbReference>
<dbReference type="CDD" id="cd00063">
    <property type="entry name" value="FN3"/>
    <property type="match status" value="1"/>
</dbReference>
<reference evidence="10" key="1">
    <citation type="journal article" date="2019" name="Int. J. Syst. Evol. Microbiol.">
        <title>The Global Catalogue of Microorganisms (GCM) 10K type strain sequencing project: providing services to taxonomists for standard genome sequencing and annotation.</title>
        <authorList>
            <consortium name="The Broad Institute Genomics Platform"/>
            <consortium name="The Broad Institute Genome Sequencing Center for Infectious Disease"/>
            <person name="Wu L."/>
            <person name="Ma J."/>
        </authorList>
    </citation>
    <scope>NUCLEOTIDE SEQUENCE [LARGE SCALE GENOMIC DNA]</scope>
    <source>
        <strain evidence="10">JCM 31486</strain>
    </source>
</reference>
<dbReference type="PANTHER" id="PTHR43178">
    <property type="entry name" value="DIHYDROLIPOAMIDE ACETYLTRANSFERASE COMPONENT OF PYRUVATE DEHYDROGENASE COMPLEX"/>
    <property type="match status" value="1"/>
</dbReference>
<dbReference type="SUPFAM" id="SSF51230">
    <property type="entry name" value="Single hybrid motif"/>
    <property type="match status" value="1"/>
</dbReference>
<dbReference type="InterPro" id="IPR036116">
    <property type="entry name" value="FN3_sf"/>
</dbReference>
<keyword evidence="4" id="KW-0378">Hydrolase</keyword>
<keyword evidence="6" id="KW-0624">Polysaccharide degradation</keyword>
<evidence type="ECO:0000259" key="8">
    <source>
        <dbReference type="PROSITE" id="PS50968"/>
    </source>
</evidence>
<dbReference type="InterPro" id="IPR050743">
    <property type="entry name" value="2-oxoacid_DH_E2_comp"/>
</dbReference>
<comment type="cofactor">
    <cofactor evidence="1">
        <name>(R)-lipoate</name>
        <dbReference type="ChEBI" id="CHEBI:83088"/>
    </cofactor>
</comment>
<dbReference type="InterPro" id="IPR000089">
    <property type="entry name" value="Biotin_lipoyl"/>
</dbReference>
<dbReference type="Gene3D" id="2.60.40.10">
    <property type="entry name" value="Immunoglobulins"/>
    <property type="match status" value="1"/>
</dbReference>
<dbReference type="PANTHER" id="PTHR43178:SF5">
    <property type="entry name" value="LIPOAMIDE ACYLTRANSFERASE COMPONENT OF BRANCHED-CHAIN ALPHA-KETO ACID DEHYDROGENASE COMPLEX, MITOCHONDRIAL"/>
    <property type="match status" value="1"/>
</dbReference>
<keyword evidence="4" id="KW-0326">Glycosidase</keyword>
<dbReference type="SUPFAM" id="SSF49265">
    <property type="entry name" value="Fibronectin type III"/>
    <property type="match status" value="1"/>
</dbReference>
<dbReference type="PROSITE" id="PS00189">
    <property type="entry name" value="LIPOYL"/>
    <property type="match status" value="1"/>
</dbReference>